<dbReference type="SUPFAM" id="SSF53822">
    <property type="entry name" value="Periplasmic binding protein-like I"/>
    <property type="match status" value="1"/>
</dbReference>
<dbReference type="RefSeq" id="WP_132632704.1">
    <property type="nucleotide sequence ID" value="NZ_SMLD01000063.1"/>
</dbReference>
<reference evidence="1 2" key="1">
    <citation type="submission" date="2019-03" db="EMBL/GenBank/DDBJ databases">
        <title>Draft genome sequences of novel Actinobacteria.</title>
        <authorList>
            <person name="Sahin N."/>
            <person name="Ay H."/>
            <person name="Saygin H."/>
        </authorList>
    </citation>
    <scope>NUCLEOTIDE SEQUENCE [LARGE SCALE GENOMIC DNA]</scope>
    <source>
        <strain evidence="1 2">6K102</strain>
    </source>
</reference>
<dbReference type="InterPro" id="IPR028082">
    <property type="entry name" value="Peripla_BP_I"/>
</dbReference>
<sequence>MALALMAAGMHGVLSSPPKLTDAADTFDRSLADIMERIRAENAKVMADHPDAYATIAVLLPMSGDAAETGLGLDSIRHALQGAHLAQLWRNADPSAAPYIRLLVGSITSDEWEDTVEELEGRVDSERIAAVTGLGNSVDATKRVIGRLSQAKIAMVAAVITSDELQGHEALVRVAPLNSDQAEAAVRFAERAVPALKPVTVTDTNSRDSYSKSLSESFENTLASVVVAKHRSRPLTFDSSVKSAGTVIGNIADKICDSDANTVFYAARSRYLPTLLQGLSRSRRCVERGMTVIAGDDASEISNPVKDPRWTDSGGKIRLYRTALAHGANVSDPDSSVLDAIKARFGAKDTKGYARLFGAETLDDGHAIMHHDALYLATKAIDQYAKDLDELGPEEVAAMLRSGTVSVDGASGRIEIGHDGNSLKREVPILRLDPYGNTSFAEWASPRPATRR</sequence>
<evidence type="ECO:0008006" key="3">
    <source>
        <dbReference type="Google" id="ProtNLM"/>
    </source>
</evidence>
<evidence type="ECO:0000313" key="2">
    <source>
        <dbReference type="Proteomes" id="UP000295136"/>
    </source>
</evidence>
<gene>
    <name evidence="1" type="ORF">E1295_23605</name>
</gene>
<proteinExistence type="predicted"/>
<evidence type="ECO:0000313" key="1">
    <source>
        <dbReference type="EMBL" id="TDE46271.1"/>
    </source>
</evidence>
<dbReference type="Proteomes" id="UP000295136">
    <property type="component" value="Unassembled WGS sequence"/>
</dbReference>
<dbReference type="EMBL" id="SMLD01000063">
    <property type="protein sequence ID" value="TDE46271.1"/>
    <property type="molecule type" value="Genomic_DNA"/>
</dbReference>
<dbReference type="Gene3D" id="3.40.50.2300">
    <property type="match status" value="2"/>
</dbReference>
<name>A0A4R5FC23_9ACTN</name>
<accession>A0A4R5FC23</accession>
<protein>
    <recommendedName>
        <fullName evidence="3">Leucine-binding protein domain-containing protein</fullName>
    </recommendedName>
</protein>
<comment type="caution">
    <text evidence="1">The sequence shown here is derived from an EMBL/GenBank/DDBJ whole genome shotgun (WGS) entry which is preliminary data.</text>
</comment>
<organism evidence="1 2">
    <name type="scientific">Nonomuraea mesophila</name>
    <dbReference type="NCBI Taxonomy" id="2530382"/>
    <lineage>
        <taxon>Bacteria</taxon>
        <taxon>Bacillati</taxon>
        <taxon>Actinomycetota</taxon>
        <taxon>Actinomycetes</taxon>
        <taxon>Streptosporangiales</taxon>
        <taxon>Streptosporangiaceae</taxon>
        <taxon>Nonomuraea</taxon>
    </lineage>
</organism>
<dbReference type="AlphaFoldDB" id="A0A4R5FC23"/>
<keyword evidence="2" id="KW-1185">Reference proteome</keyword>